<evidence type="ECO:0008006" key="3">
    <source>
        <dbReference type="Google" id="ProtNLM"/>
    </source>
</evidence>
<evidence type="ECO:0000313" key="1">
    <source>
        <dbReference type="EMBL" id="RDY23170.1"/>
    </source>
</evidence>
<dbReference type="InterPro" id="IPR015422">
    <property type="entry name" value="PyrdxlP-dep_Trfase_small"/>
</dbReference>
<comment type="caution">
    <text evidence="1">The sequence shown here is derived from an EMBL/GenBank/DDBJ whole genome shotgun (WGS) entry which is preliminary data.</text>
</comment>
<name>A0A371IRR0_9FIRM</name>
<dbReference type="SUPFAM" id="SSF53383">
    <property type="entry name" value="PLP-dependent transferases"/>
    <property type="match status" value="1"/>
</dbReference>
<organism evidence="1 2">
    <name type="scientific">Romboutsia maritimum</name>
    <dbReference type="NCBI Taxonomy" id="2020948"/>
    <lineage>
        <taxon>Bacteria</taxon>
        <taxon>Bacillati</taxon>
        <taxon>Bacillota</taxon>
        <taxon>Clostridia</taxon>
        <taxon>Peptostreptococcales</taxon>
        <taxon>Peptostreptococcaceae</taxon>
        <taxon>Romboutsia</taxon>
    </lineage>
</organism>
<evidence type="ECO:0000313" key="2">
    <source>
        <dbReference type="Proteomes" id="UP000243494"/>
    </source>
</evidence>
<dbReference type="EMBL" id="NOJZ02000017">
    <property type="protein sequence ID" value="RDY23170.1"/>
    <property type="molecule type" value="Genomic_DNA"/>
</dbReference>
<dbReference type="AlphaFoldDB" id="A0A371IRR0"/>
<dbReference type="OrthoDB" id="8955051at2"/>
<protein>
    <recommendedName>
        <fullName evidence="3">DegT/DnrJ/EryC1/StrS aminotransferase family protein</fullName>
    </recommendedName>
</protein>
<reference evidence="1 2" key="1">
    <citation type="journal article" date="2017" name="Genome Announc.">
        <title>Draft Genome Sequence of Romboutsia maritimum sp. nov. Strain CCRI-22766(T), Isolated from Coastal Estuarine Mud.</title>
        <authorList>
            <person name="Maheux A.F."/>
            <person name="Boudreau D.K."/>
            <person name="Berube E."/>
            <person name="Boissinot M."/>
            <person name="Raymond F."/>
            <person name="Brodeur S."/>
            <person name="Corbeil J."/>
            <person name="Brightwell G."/>
            <person name="Broda D."/>
            <person name="Omar R.F."/>
            <person name="Bergeron M.G."/>
        </authorList>
    </citation>
    <scope>NUCLEOTIDE SEQUENCE [LARGE SCALE GENOMIC DNA]</scope>
    <source>
        <strain evidence="1 2">CCRI-22766</strain>
    </source>
</reference>
<dbReference type="Proteomes" id="UP000243494">
    <property type="component" value="Unassembled WGS sequence"/>
</dbReference>
<keyword evidence="2" id="KW-1185">Reference proteome</keyword>
<dbReference type="InterPro" id="IPR015424">
    <property type="entry name" value="PyrdxlP-dep_Trfase"/>
</dbReference>
<dbReference type="Gene3D" id="3.90.1150.10">
    <property type="entry name" value="Aspartate Aminotransferase, domain 1"/>
    <property type="match status" value="1"/>
</dbReference>
<sequence length="319" mass="37816">MTKEIGGYFELECMKGNHYHEKAIKLNSARYSLQYILQVKKYKKIYIPYYSCESILQPSNNLGIDIEFYNINENLMPILKCDIYDDEVLLFINYFGLNNNKIREITKKYKNIIVDNTQAFYTLPCDKIDTIYSARKFFGVSDGGYLYTDSPSISKLQRDISYDRYEYLLKRIDLGAAEGYLGFRENEIKLNNQEILQMSNLTSKILSNINYEYVKLKREKNFSILHDKLKDINELKNIDESLSKNGPMIYPFLISKDNIKKYLIDNKIYVATYWPEVISRVETDSYEAYLTNKLIPLPIDQRYDDEDMMYILKKIWEII</sequence>
<proteinExistence type="predicted"/>
<dbReference type="RefSeq" id="WP_095404505.1">
    <property type="nucleotide sequence ID" value="NZ_NOJZ02000017.1"/>
</dbReference>
<accession>A0A371IRR0</accession>
<gene>
    <name evidence="1" type="ORF">CHF27_009475</name>
</gene>